<dbReference type="STRING" id="937334.SAMN05444406_12026"/>
<feature type="region of interest" description="Disordered" evidence="4">
    <location>
        <begin position="474"/>
        <end position="505"/>
    </location>
</feature>
<feature type="coiled-coil region" evidence="3">
    <location>
        <begin position="303"/>
        <end position="330"/>
    </location>
</feature>
<protein>
    <submittedName>
        <fullName evidence="7">HlyD family secretion protein</fullName>
    </submittedName>
</protein>
<dbReference type="OrthoDB" id="1725043at2"/>
<keyword evidence="8" id="KW-1185">Reference proteome</keyword>
<feature type="region of interest" description="Disordered" evidence="4">
    <location>
        <begin position="203"/>
        <end position="226"/>
    </location>
</feature>
<evidence type="ECO:0000256" key="4">
    <source>
        <dbReference type="SAM" id="MobiDB-lite"/>
    </source>
</evidence>
<dbReference type="AlphaFoldDB" id="A0A1I5WYJ8"/>
<dbReference type="InterPro" id="IPR050465">
    <property type="entry name" value="UPF0194_transport"/>
</dbReference>
<gene>
    <name evidence="7" type="ORF">SAMN05444406_12026</name>
</gene>
<dbReference type="PANTHER" id="PTHR32347">
    <property type="entry name" value="EFFLUX SYSTEM COMPONENT YKNX-RELATED"/>
    <property type="match status" value="1"/>
</dbReference>
<comment type="subcellular location">
    <subcellularLocation>
        <location evidence="1">Cell envelope</location>
    </subcellularLocation>
</comment>
<dbReference type="Pfam" id="PF25917">
    <property type="entry name" value="BSH_RND"/>
    <property type="match status" value="2"/>
</dbReference>
<dbReference type="PANTHER" id="PTHR32347:SF23">
    <property type="entry name" value="BLL5650 PROTEIN"/>
    <property type="match status" value="1"/>
</dbReference>
<evidence type="ECO:0000259" key="6">
    <source>
        <dbReference type="Pfam" id="PF25990"/>
    </source>
</evidence>
<dbReference type="InterPro" id="IPR058625">
    <property type="entry name" value="MdtA-like_BSH"/>
</dbReference>
<dbReference type="Pfam" id="PF25990">
    <property type="entry name" value="Beta-barrel_YknX"/>
    <property type="match status" value="1"/>
</dbReference>
<feature type="domain" description="YknX-like beta-barrel" evidence="6">
    <location>
        <begin position="365"/>
        <end position="438"/>
    </location>
</feature>
<dbReference type="Gene3D" id="2.40.50.100">
    <property type="match status" value="2"/>
</dbReference>
<organism evidence="7 8">
    <name type="scientific">Caldicoprobacter faecalis</name>
    <dbReference type="NCBI Taxonomy" id="937334"/>
    <lineage>
        <taxon>Bacteria</taxon>
        <taxon>Bacillati</taxon>
        <taxon>Bacillota</taxon>
        <taxon>Clostridia</taxon>
        <taxon>Caldicoprobacterales</taxon>
        <taxon>Caldicoprobacteraceae</taxon>
        <taxon>Caldicoprobacter</taxon>
    </lineage>
</organism>
<keyword evidence="2 3" id="KW-0175">Coiled coil</keyword>
<dbReference type="PRINTS" id="PR01490">
    <property type="entry name" value="RTXTOXIND"/>
</dbReference>
<name>A0A1I5WYJ8_9FIRM</name>
<accession>A0A1I5WYJ8</accession>
<evidence type="ECO:0000256" key="1">
    <source>
        <dbReference type="ARBA" id="ARBA00004196"/>
    </source>
</evidence>
<dbReference type="Gene3D" id="6.20.50.140">
    <property type="match status" value="1"/>
</dbReference>
<dbReference type="Gene3D" id="2.40.30.170">
    <property type="match status" value="1"/>
</dbReference>
<proteinExistence type="predicted"/>
<reference evidence="7 8" key="1">
    <citation type="submission" date="2016-10" db="EMBL/GenBank/DDBJ databases">
        <authorList>
            <person name="de Groot N.N."/>
        </authorList>
    </citation>
    <scope>NUCLEOTIDE SEQUENCE [LARGE SCALE GENOMIC DNA]</scope>
    <source>
        <strain evidence="7 8">DSM 20678</strain>
    </source>
</reference>
<dbReference type="SUPFAM" id="SSF111369">
    <property type="entry name" value="HlyD-like secretion proteins"/>
    <property type="match status" value="2"/>
</dbReference>
<feature type="domain" description="Multidrug resistance protein MdtA-like barrel-sandwich hybrid" evidence="5">
    <location>
        <begin position="67"/>
        <end position="150"/>
    </location>
</feature>
<dbReference type="GO" id="GO:0030313">
    <property type="term" value="C:cell envelope"/>
    <property type="evidence" value="ECO:0007669"/>
    <property type="project" value="UniProtKB-SubCell"/>
</dbReference>
<feature type="coiled-coil region" evidence="3">
    <location>
        <begin position="98"/>
        <end position="125"/>
    </location>
</feature>
<evidence type="ECO:0000313" key="8">
    <source>
        <dbReference type="Proteomes" id="UP000198577"/>
    </source>
</evidence>
<evidence type="ECO:0000259" key="5">
    <source>
        <dbReference type="Pfam" id="PF25917"/>
    </source>
</evidence>
<feature type="compositionally biased region" description="Basic and acidic residues" evidence="4">
    <location>
        <begin position="474"/>
        <end position="485"/>
    </location>
</feature>
<evidence type="ECO:0000256" key="2">
    <source>
        <dbReference type="ARBA" id="ARBA00023054"/>
    </source>
</evidence>
<feature type="domain" description="Multidrug resistance protein MdtA-like barrel-sandwich hybrid" evidence="5">
    <location>
        <begin position="274"/>
        <end position="358"/>
    </location>
</feature>
<dbReference type="EMBL" id="FOXR01000020">
    <property type="protein sequence ID" value="SFQ24754.1"/>
    <property type="molecule type" value="Genomic_DNA"/>
</dbReference>
<dbReference type="Proteomes" id="UP000198577">
    <property type="component" value="Unassembled WGS sequence"/>
</dbReference>
<dbReference type="InterPro" id="IPR058636">
    <property type="entry name" value="Beta-barrel_YknX"/>
</dbReference>
<dbReference type="RefSeq" id="WP_092282497.1">
    <property type="nucleotide sequence ID" value="NZ_FOXR01000020.1"/>
</dbReference>
<evidence type="ECO:0000256" key="3">
    <source>
        <dbReference type="SAM" id="Coils"/>
    </source>
</evidence>
<evidence type="ECO:0000313" key="7">
    <source>
        <dbReference type="EMBL" id="SFQ24754.1"/>
    </source>
</evidence>
<sequence length="589" mass="63062">MNRKWIKRMIAIALVVLLLVGGYAVYRRLQAPRANANANYMVARAQIGDIELNVSASGTVVAAVSQEVVPLVSGAVEKLEVKEGDRVKEGDVIAVIDDESLQQEIEKIESNLKQQNLSLSKLKASLSDFYIKAPADGRIKSLKARVGEDVGITTRTYGALAIISTDGKMKVTIKPQGNISLTEGEKVLVRLDDGTEVEGTVVDTSLSQPTGPSGQQDSQAGPSTGSVQVQINRDDLPIGAKVTVLKRDENSGEYVVIGEGTLDVNQGVSVTGNNGKISVIYVKENSVVKRGDNLFKLDDSDVKANIESQNLAIEQTQKELESKKSQLEVKSPINGIITSLTVKVGDQVQQGKAIATIIDPTQLNVVVAVDELDIPKVKIGQKAKIKVDAFPDTVFEGEVIKIADIGQSSGGGVTTFDVTISIKDPGDVRIGMSATAEIQVESKKGVVLLPIEAIQERNGEKYVIIAPSSLQDKSGSEEVTAEKQTSEGATARNRNRAWGSLVTGDGRGTQSGNFFGRSSFRKVEVGLTNETYAEIISGVEEGEEVIIPLSSTVSTPNNWRGMFPGFGGMRDAFPQGGFNRSRVPANIRR</sequence>